<dbReference type="SUPFAM" id="SSF111369">
    <property type="entry name" value="HlyD-like secretion proteins"/>
    <property type="match status" value="1"/>
</dbReference>
<evidence type="ECO:0000313" key="4">
    <source>
        <dbReference type="Proteomes" id="UP001169027"/>
    </source>
</evidence>
<evidence type="ECO:0000313" key="3">
    <source>
        <dbReference type="EMBL" id="MDO1534738.1"/>
    </source>
</evidence>
<dbReference type="Gene3D" id="1.10.287.470">
    <property type="entry name" value="Helix hairpin bin"/>
    <property type="match status" value="1"/>
</dbReference>
<organism evidence="3 4">
    <name type="scientific">Variovorax ginsengisoli</name>
    <dbReference type="NCBI Taxonomy" id="363844"/>
    <lineage>
        <taxon>Bacteria</taxon>
        <taxon>Pseudomonadati</taxon>
        <taxon>Pseudomonadota</taxon>
        <taxon>Betaproteobacteria</taxon>
        <taxon>Burkholderiales</taxon>
        <taxon>Comamonadaceae</taxon>
        <taxon>Variovorax</taxon>
    </lineage>
</organism>
<comment type="caution">
    <text evidence="3">The sequence shown here is derived from an EMBL/GenBank/DDBJ whole genome shotgun (WGS) entry which is preliminary data.</text>
</comment>
<sequence>MKRTMKWAIAALVLVLLAAGALRAIGARKAQQAKLAAGTGSAAIETVVELSATDVVRVARRELAETLPVSGTLRAVDSAQVKARVAGELIGLTVREGDTVAAGQVIARIDPVEYQSRMRQAQEQAESSRAQAEVAQRTFDNNKALVEQGFISRTALETSQSNLNSALSTHRAALAAVEMTRKSLDDTVLKSPIAGQVAQRLAQSGERVAIDAKIIEVVDLSRIEVEATLAAADSVAVRVGQRATLQIEGGGVADPKSGERTVGASVVRVNPSAQAGSRSVLVYLRLDRSTGFRQGLFAQGTIDVGRTETLALPLTAVRTDKPAPYVQVVIDGRIAHRPVETGLRGQLDGQTMVAVRGIEEGAVVVAGSLGPLRQGTAVRLSPVSASAAPAPAASARSAP</sequence>
<name>A0ABT8S8C8_9BURK</name>
<feature type="domain" description="Multidrug resistance protein MdtA-like barrel-sandwich hybrid" evidence="2">
    <location>
        <begin position="79"/>
        <end position="209"/>
    </location>
</feature>
<dbReference type="PANTHER" id="PTHR30469">
    <property type="entry name" value="MULTIDRUG RESISTANCE PROTEIN MDTA"/>
    <property type="match status" value="1"/>
</dbReference>
<dbReference type="InterPro" id="IPR006143">
    <property type="entry name" value="RND_pump_MFP"/>
</dbReference>
<dbReference type="Proteomes" id="UP001169027">
    <property type="component" value="Unassembled WGS sequence"/>
</dbReference>
<dbReference type="PANTHER" id="PTHR30469:SF33">
    <property type="entry name" value="SLR1207 PROTEIN"/>
    <property type="match status" value="1"/>
</dbReference>
<evidence type="ECO:0000259" key="2">
    <source>
        <dbReference type="Pfam" id="PF25917"/>
    </source>
</evidence>
<dbReference type="Gene3D" id="2.40.420.20">
    <property type="match status" value="1"/>
</dbReference>
<gene>
    <name evidence="3" type="ORF">Q2T77_20810</name>
</gene>
<dbReference type="EMBL" id="JAUKVY010000015">
    <property type="protein sequence ID" value="MDO1534738.1"/>
    <property type="molecule type" value="Genomic_DNA"/>
</dbReference>
<accession>A0ABT8S8C8</accession>
<dbReference type="NCBIfam" id="TIGR01730">
    <property type="entry name" value="RND_mfp"/>
    <property type="match status" value="1"/>
</dbReference>
<dbReference type="Gene3D" id="2.40.50.100">
    <property type="match status" value="1"/>
</dbReference>
<evidence type="ECO:0000256" key="1">
    <source>
        <dbReference type="ARBA" id="ARBA00009477"/>
    </source>
</evidence>
<proteinExistence type="inferred from homology"/>
<reference evidence="3" key="1">
    <citation type="submission" date="2023-06" db="EMBL/GenBank/DDBJ databases">
        <authorList>
            <person name="Jiang Y."/>
            <person name="Liu Q."/>
        </authorList>
    </citation>
    <scope>NUCLEOTIDE SEQUENCE</scope>
    <source>
        <strain evidence="3">CGMCC 1.12090</strain>
    </source>
</reference>
<comment type="similarity">
    <text evidence="1">Belongs to the membrane fusion protein (MFP) (TC 8.A.1) family.</text>
</comment>
<dbReference type="Gene3D" id="2.40.30.170">
    <property type="match status" value="1"/>
</dbReference>
<dbReference type="Pfam" id="PF25917">
    <property type="entry name" value="BSH_RND"/>
    <property type="match status" value="1"/>
</dbReference>
<dbReference type="InterPro" id="IPR058625">
    <property type="entry name" value="MdtA-like_BSH"/>
</dbReference>
<protein>
    <submittedName>
        <fullName evidence="3">Efflux RND transporter periplasmic adaptor subunit</fullName>
    </submittedName>
</protein>
<keyword evidence="4" id="KW-1185">Reference proteome</keyword>